<sequence length="192" mass="22246">TTPSRARARVRAAETYDRKIRAAHQQIAELDAQVAELDRRIAKQRQEMGGVNAATATSLGIQKRIRVLENRLDKSLTKFNEALAHNKRLRETIDNLRRERAVFENIRRKFEREIAEQDKRMADAIESANAAYEARDEAQAKTVALKEKAEKEKQAHMQEIKELDRFLEQDRKLKEFMATKASERHEAHDARG</sequence>
<organism evidence="4 5">
    <name type="scientific">Olpidium bornovanus</name>
    <dbReference type="NCBI Taxonomy" id="278681"/>
    <lineage>
        <taxon>Eukaryota</taxon>
        <taxon>Fungi</taxon>
        <taxon>Fungi incertae sedis</taxon>
        <taxon>Olpidiomycota</taxon>
        <taxon>Olpidiomycotina</taxon>
        <taxon>Olpidiomycetes</taxon>
        <taxon>Olpidiales</taxon>
        <taxon>Olpidiaceae</taxon>
        <taxon>Olpidium</taxon>
    </lineage>
</organism>
<dbReference type="InterPro" id="IPR049258">
    <property type="entry name" value="ODAD1_CC"/>
</dbReference>
<protein>
    <recommendedName>
        <fullName evidence="3">ODAD1 central coiled coil region domain-containing protein</fullName>
    </recommendedName>
</protein>
<dbReference type="EMBL" id="JAEFCI010010046">
    <property type="protein sequence ID" value="KAG5457461.1"/>
    <property type="molecule type" value="Genomic_DNA"/>
</dbReference>
<name>A0A8H8DGK6_9FUNG</name>
<dbReference type="Pfam" id="PF21773">
    <property type="entry name" value="ODAD1_CC"/>
    <property type="match status" value="1"/>
</dbReference>
<proteinExistence type="predicted"/>
<evidence type="ECO:0000313" key="4">
    <source>
        <dbReference type="EMBL" id="KAG5457461.1"/>
    </source>
</evidence>
<keyword evidence="1 2" id="KW-0175">Coiled coil</keyword>
<evidence type="ECO:0000259" key="3">
    <source>
        <dbReference type="Pfam" id="PF21773"/>
    </source>
</evidence>
<dbReference type="PANTHER" id="PTHR21694:SF18">
    <property type="entry name" value="COILED-COIL DOMAIN-CONTAINING PROTEIN 63"/>
    <property type="match status" value="1"/>
</dbReference>
<feature type="domain" description="ODAD1 central coiled coil region" evidence="3">
    <location>
        <begin position="62"/>
        <end position="189"/>
    </location>
</feature>
<evidence type="ECO:0000256" key="1">
    <source>
        <dbReference type="ARBA" id="ARBA00023054"/>
    </source>
</evidence>
<accession>A0A8H8DGK6</accession>
<dbReference type="AlphaFoldDB" id="A0A8H8DGK6"/>
<feature type="non-terminal residue" evidence="4">
    <location>
        <position position="1"/>
    </location>
</feature>
<dbReference type="InterPro" id="IPR051876">
    <property type="entry name" value="ODA-DC/CCD"/>
</dbReference>
<feature type="non-terminal residue" evidence="4">
    <location>
        <position position="192"/>
    </location>
</feature>
<evidence type="ECO:0000256" key="2">
    <source>
        <dbReference type="SAM" id="Coils"/>
    </source>
</evidence>
<gene>
    <name evidence="4" type="ORF">BJ554DRAFT_2520</name>
</gene>
<reference evidence="4 5" key="1">
    <citation type="journal article" name="Sci. Rep.">
        <title>Genome-scale phylogenetic analyses confirm Olpidium as the closest living zoosporic fungus to the non-flagellated, terrestrial fungi.</title>
        <authorList>
            <person name="Chang Y."/>
            <person name="Rochon D."/>
            <person name="Sekimoto S."/>
            <person name="Wang Y."/>
            <person name="Chovatia M."/>
            <person name="Sandor L."/>
            <person name="Salamov A."/>
            <person name="Grigoriev I.V."/>
            <person name="Stajich J.E."/>
            <person name="Spatafora J.W."/>
        </authorList>
    </citation>
    <scope>NUCLEOTIDE SEQUENCE [LARGE SCALE GENOMIC DNA]</scope>
    <source>
        <strain evidence="4">S191</strain>
    </source>
</reference>
<feature type="coiled-coil region" evidence="2">
    <location>
        <begin position="79"/>
        <end position="166"/>
    </location>
</feature>
<keyword evidence="5" id="KW-1185">Reference proteome</keyword>
<comment type="caution">
    <text evidence="4">The sequence shown here is derived from an EMBL/GenBank/DDBJ whole genome shotgun (WGS) entry which is preliminary data.</text>
</comment>
<dbReference type="Proteomes" id="UP000673691">
    <property type="component" value="Unassembled WGS sequence"/>
</dbReference>
<feature type="coiled-coil region" evidence="2">
    <location>
        <begin position="13"/>
        <end position="47"/>
    </location>
</feature>
<dbReference type="OrthoDB" id="6766775at2759"/>
<dbReference type="PANTHER" id="PTHR21694">
    <property type="entry name" value="COILED-COIL DOMAIN-CONTAINING PROTEIN 63"/>
    <property type="match status" value="1"/>
</dbReference>
<evidence type="ECO:0000313" key="5">
    <source>
        <dbReference type="Proteomes" id="UP000673691"/>
    </source>
</evidence>